<sequence>MELKPGIGLDNIKFGATEAEIMALIGDPDKTFTNEDDENELIYQYNSRKLRLTFYKHEDRKLGYIRCGNYKVTYDNQPLLGRPIKEVTDVTLKHIAPWEVDSYEFFDVYLNHENWISLNVEYEEVVDLELGVPFNKDDSYNWPI</sequence>
<dbReference type="AlphaFoldDB" id="A0A2S7SPN8"/>
<protein>
    <submittedName>
        <fullName evidence="1">Uncharacterized protein</fullName>
    </submittedName>
</protein>
<keyword evidence="2" id="KW-1185">Reference proteome</keyword>
<dbReference type="OrthoDB" id="5701146at2"/>
<organism evidence="1 2">
    <name type="scientific">Flavipsychrobacter stenotrophus</name>
    <dbReference type="NCBI Taxonomy" id="2077091"/>
    <lineage>
        <taxon>Bacteria</taxon>
        <taxon>Pseudomonadati</taxon>
        <taxon>Bacteroidota</taxon>
        <taxon>Chitinophagia</taxon>
        <taxon>Chitinophagales</taxon>
        <taxon>Chitinophagaceae</taxon>
        <taxon>Flavipsychrobacter</taxon>
    </lineage>
</organism>
<gene>
    <name evidence="1" type="ORF">CJD36_022210</name>
</gene>
<dbReference type="Proteomes" id="UP000239872">
    <property type="component" value="Unassembled WGS sequence"/>
</dbReference>
<evidence type="ECO:0000313" key="1">
    <source>
        <dbReference type="EMBL" id="PQJ08859.1"/>
    </source>
</evidence>
<evidence type="ECO:0000313" key="2">
    <source>
        <dbReference type="Proteomes" id="UP000239872"/>
    </source>
</evidence>
<comment type="caution">
    <text evidence="1">The sequence shown here is derived from an EMBL/GenBank/DDBJ whole genome shotgun (WGS) entry which is preliminary data.</text>
</comment>
<proteinExistence type="predicted"/>
<accession>A0A2S7SPN8</accession>
<reference evidence="1 2" key="1">
    <citation type="submission" date="2018-01" db="EMBL/GenBank/DDBJ databases">
        <title>A novel member of the phylum Bacteroidetes isolated from glacier ice.</title>
        <authorList>
            <person name="Liu Q."/>
            <person name="Xin Y.-H."/>
        </authorList>
    </citation>
    <scope>NUCLEOTIDE SEQUENCE [LARGE SCALE GENOMIC DNA]</scope>
    <source>
        <strain evidence="1 2">RB1R16</strain>
    </source>
</reference>
<dbReference type="EMBL" id="PPSL01000011">
    <property type="protein sequence ID" value="PQJ08859.1"/>
    <property type="molecule type" value="Genomic_DNA"/>
</dbReference>
<name>A0A2S7SPN8_9BACT</name>
<dbReference type="RefSeq" id="WP_105041408.1">
    <property type="nucleotide sequence ID" value="NZ_PPSL01000011.1"/>
</dbReference>